<sequence>MKKISFLTLLLSVSVVLSNCAGKSEEEKAKEEPKNGLEALQKIADEAEKMSKEGPKETVDPKLLKALLPADADGLKRKEASSEKTAAMGFGVSTAKADYSDDNGQSIDVEIVDVAGTGVALMGMAAWSMASVDKETEHGYEKTTEYDGHKAFEKYNSDSKDGEISVLVANRYIVNVRGNGVGIDKIKSVLGDIDLDKLADLK</sequence>
<gene>
    <name evidence="2" type="ORF">FHS57_004324</name>
</gene>
<feature type="chain" id="PRO_5030811368" description="Transposase" evidence="1">
    <location>
        <begin position="19"/>
        <end position="202"/>
    </location>
</feature>
<evidence type="ECO:0000313" key="3">
    <source>
        <dbReference type="Proteomes" id="UP000541352"/>
    </source>
</evidence>
<evidence type="ECO:0000256" key="1">
    <source>
        <dbReference type="SAM" id="SignalP"/>
    </source>
</evidence>
<dbReference type="AlphaFoldDB" id="A0A7W5ZRE8"/>
<proteinExistence type="predicted"/>
<comment type="caution">
    <text evidence="2">The sequence shown here is derived from an EMBL/GenBank/DDBJ whole genome shotgun (WGS) entry which is preliminary data.</text>
</comment>
<dbReference type="EMBL" id="JACIBY010000010">
    <property type="protein sequence ID" value="MBB3840304.1"/>
    <property type="molecule type" value="Genomic_DNA"/>
</dbReference>
<reference evidence="2 3" key="1">
    <citation type="submission" date="2020-08" db="EMBL/GenBank/DDBJ databases">
        <title>Genomic Encyclopedia of Type Strains, Phase IV (KMG-IV): sequencing the most valuable type-strain genomes for metagenomic binning, comparative biology and taxonomic classification.</title>
        <authorList>
            <person name="Goeker M."/>
        </authorList>
    </citation>
    <scope>NUCLEOTIDE SEQUENCE [LARGE SCALE GENOMIC DNA]</scope>
    <source>
        <strain evidence="2 3">DSM 17976</strain>
    </source>
</reference>
<evidence type="ECO:0008006" key="4">
    <source>
        <dbReference type="Google" id="ProtNLM"/>
    </source>
</evidence>
<accession>A0A7W5ZRE8</accession>
<dbReference type="RefSeq" id="WP_183977205.1">
    <property type="nucleotide sequence ID" value="NZ_JACIBY010000010.1"/>
</dbReference>
<keyword evidence="1" id="KW-0732">Signal</keyword>
<protein>
    <recommendedName>
        <fullName evidence="4">Transposase</fullName>
    </recommendedName>
</protein>
<organism evidence="2 3">
    <name type="scientific">Runella defluvii</name>
    <dbReference type="NCBI Taxonomy" id="370973"/>
    <lineage>
        <taxon>Bacteria</taxon>
        <taxon>Pseudomonadati</taxon>
        <taxon>Bacteroidota</taxon>
        <taxon>Cytophagia</taxon>
        <taxon>Cytophagales</taxon>
        <taxon>Spirosomataceae</taxon>
        <taxon>Runella</taxon>
    </lineage>
</organism>
<name>A0A7W5ZRE8_9BACT</name>
<feature type="signal peptide" evidence="1">
    <location>
        <begin position="1"/>
        <end position="18"/>
    </location>
</feature>
<keyword evidence="3" id="KW-1185">Reference proteome</keyword>
<evidence type="ECO:0000313" key="2">
    <source>
        <dbReference type="EMBL" id="MBB3840304.1"/>
    </source>
</evidence>
<dbReference type="Proteomes" id="UP000541352">
    <property type="component" value="Unassembled WGS sequence"/>
</dbReference>